<dbReference type="Pfam" id="PF14356">
    <property type="entry name" value="DUF4403"/>
    <property type="match status" value="1"/>
</dbReference>
<evidence type="ECO:0008006" key="4">
    <source>
        <dbReference type="Google" id="ProtNLM"/>
    </source>
</evidence>
<protein>
    <recommendedName>
        <fullName evidence="4">DUF4403 family protein</fullName>
    </recommendedName>
</protein>
<evidence type="ECO:0000313" key="3">
    <source>
        <dbReference type="Proteomes" id="UP000825258"/>
    </source>
</evidence>
<dbReference type="EMBL" id="AP024749">
    <property type="protein sequence ID" value="BCY28162.1"/>
    <property type="molecule type" value="Genomic_DNA"/>
</dbReference>
<gene>
    <name evidence="2" type="ORF">KK2020170_10300</name>
</gene>
<feature type="chain" id="PRO_5047159509" description="DUF4403 family protein" evidence="1">
    <location>
        <begin position="23"/>
        <end position="465"/>
    </location>
</feature>
<keyword evidence="1" id="KW-0732">Signal</keyword>
<keyword evidence="3" id="KW-1185">Reference proteome</keyword>
<feature type="signal peptide" evidence="1">
    <location>
        <begin position="1"/>
        <end position="22"/>
    </location>
</feature>
<dbReference type="InterPro" id="IPR025515">
    <property type="entry name" value="DUF4403"/>
</dbReference>
<proteinExistence type="predicted"/>
<evidence type="ECO:0000256" key="1">
    <source>
        <dbReference type="SAM" id="SignalP"/>
    </source>
</evidence>
<name>A0ABN6HUU1_9FLAO</name>
<evidence type="ECO:0000313" key="2">
    <source>
        <dbReference type="EMBL" id="BCY28162.1"/>
    </source>
</evidence>
<dbReference type="RefSeq" id="WP_221259766.1">
    <property type="nucleotide sequence ID" value="NZ_AP024749.1"/>
</dbReference>
<reference evidence="2 3" key="1">
    <citation type="submission" date="2021-06" db="EMBL/GenBank/DDBJ databases">
        <title>Whole genome sequences of Flavobacterium sp. KK2020170 and assembly.</title>
        <authorList>
            <person name="Kitahara K."/>
            <person name="Miyoshi S."/>
            <person name="Uesaka K."/>
        </authorList>
    </citation>
    <scope>NUCLEOTIDE SEQUENCE [LARGE SCALE GENOMIC DNA]</scope>
    <source>
        <strain evidence="2 3">KK2020170</strain>
    </source>
</reference>
<organism evidence="2 3">
    <name type="scientific">Flavobacterium okayamense</name>
    <dbReference type="NCBI Taxonomy" id="2830782"/>
    <lineage>
        <taxon>Bacteria</taxon>
        <taxon>Pseudomonadati</taxon>
        <taxon>Bacteroidota</taxon>
        <taxon>Flavobacteriia</taxon>
        <taxon>Flavobacteriales</taxon>
        <taxon>Flavobacteriaceae</taxon>
        <taxon>Flavobacterium</taxon>
    </lineage>
</organism>
<sequence length="465" mass="52314">MKGLTIFSAFLLLLITLSSCGASSTKRIDALKPEPTNENIILYKNKTSFVSLPVEISLKDIQKQLNKNMDGLIYHDSILDDDDTQMKIWKSRPIELIEENGTILSEIPLKIWTKVRYGTKFLGLNDTKEIYMDGVLYLESKPHLSNWKLTTKSKIIDLKWNESPSIVIAGKLVPITYLVNPTISYFKKTIATEIDKAIDETCDFKPYVLDALETISKPTKVNDEYETWFKLIPVELYTTNAKLNNKSIKMDMGLKCTLQTMVGDEPKNNFDRNKIILKPVLSMPDKVELSLATVSTYASASKVITKNFKGQEFGSGSKKVTVQNVEIWQKDSKLIIALDLTGSVNGTIYLSGYPNYNAITKEIYFDQLDYVLNTKSVLLKSANWLAQGTVLRKIQENCRYSIKENLAEGETTLAGYLNNYSPTKGVFINGAFTSIEFEKVELTDKAIIAFLTTSGRVSVKIDGLD</sequence>
<dbReference type="Proteomes" id="UP000825258">
    <property type="component" value="Chromosome"/>
</dbReference>
<accession>A0ABN6HUU1</accession>